<dbReference type="EMBL" id="VMBF01000010">
    <property type="protein sequence ID" value="TSJ73215.1"/>
    <property type="molecule type" value="Genomic_DNA"/>
</dbReference>
<dbReference type="InterPro" id="IPR025250">
    <property type="entry name" value="DUF4199"/>
</dbReference>
<keyword evidence="1" id="KW-1133">Transmembrane helix</keyword>
<dbReference type="Proteomes" id="UP000322315">
    <property type="component" value="Unassembled WGS sequence"/>
</dbReference>
<accession>A0A5M7B3Z3</accession>
<feature type="transmembrane region" description="Helical" evidence="1">
    <location>
        <begin position="38"/>
        <end position="57"/>
    </location>
</feature>
<organism evidence="2 5">
    <name type="scientific">Algibacter amylolyticus</name>
    <dbReference type="NCBI Taxonomy" id="1608400"/>
    <lineage>
        <taxon>Bacteria</taxon>
        <taxon>Pseudomonadati</taxon>
        <taxon>Bacteroidota</taxon>
        <taxon>Flavobacteriia</taxon>
        <taxon>Flavobacteriales</taxon>
        <taxon>Flavobacteriaceae</taxon>
        <taxon>Algibacter</taxon>
    </lineage>
</organism>
<feature type="transmembrane region" description="Helical" evidence="1">
    <location>
        <begin position="73"/>
        <end position="98"/>
    </location>
</feature>
<feature type="transmembrane region" description="Helical" evidence="1">
    <location>
        <begin position="12"/>
        <end position="32"/>
    </location>
</feature>
<name>A0A5M7B3Z3_9FLAO</name>
<comment type="caution">
    <text evidence="2">The sequence shown here is derived from an EMBL/GenBank/DDBJ whole genome shotgun (WGS) entry which is preliminary data.</text>
</comment>
<evidence type="ECO:0000313" key="2">
    <source>
        <dbReference type="EMBL" id="KAA5821931.1"/>
    </source>
</evidence>
<evidence type="ECO:0000313" key="3">
    <source>
        <dbReference type="EMBL" id="TSJ73215.1"/>
    </source>
</evidence>
<reference evidence="2" key="3">
    <citation type="submission" date="2019-09" db="EMBL/GenBank/DDBJ databases">
        <authorList>
            <person name="Zhang D.-C."/>
        </authorList>
    </citation>
    <scope>NUCLEOTIDE SEQUENCE</scope>
    <source>
        <strain evidence="2">RU-4-M-4</strain>
    </source>
</reference>
<evidence type="ECO:0000313" key="4">
    <source>
        <dbReference type="Proteomes" id="UP000315145"/>
    </source>
</evidence>
<dbReference type="EMBL" id="VWRS01000010">
    <property type="protein sequence ID" value="KAA5821931.1"/>
    <property type="molecule type" value="Genomic_DNA"/>
</dbReference>
<sequence length="177" mass="19554">MEKFLKSIAINHGLYLGIALAILTVTAYAINLDLYTKIWFGLVILALIIIFGIISVYKTKVANGGFLSFKNSFVSYFITILIGLVISTIISIIIFNIIDPEAATLIQEKVMVSQIERLEAYNVPVDIIDETMKKMEEQGNMFSIGNVIQSLIFQIVGFCVVGLIVAAAMKKNNPDDV</sequence>
<keyword evidence="1" id="KW-0812">Transmembrane</keyword>
<dbReference type="Proteomes" id="UP000315145">
    <property type="component" value="Unassembled WGS sequence"/>
</dbReference>
<reference evidence="3 4" key="2">
    <citation type="submission" date="2019-07" db="EMBL/GenBank/DDBJ databases">
        <title>Algibacter marinivivus sp. nov., isolated from the surface of a marine red alga.</title>
        <authorList>
            <person name="Zhong X."/>
            <person name="Xu W."/>
            <person name="Zhang Y."/>
            <person name="Zhang Q."/>
            <person name="Du Z."/>
        </authorList>
    </citation>
    <scope>NUCLEOTIDE SEQUENCE [LARGE SCALE GENOMIC DNA]</scope>
    <source>
        <strain evidence="3 4">RU-4-M-4</strain>
    </source>
</reference>
<reference evidence="2 5" key="1">
    <citation type="journal article" date="2015" name="Int. J. Syst. Evol. Microbiol.">
        <title>Algibacter amylolyticus sp. nov., isolated from intertidal sediment.</title>
        <authorList>
            <person name="Zhang D.C."/>
            <person name="Wu J."/>
            <person name="Neuner K."/>
            <person name="Yao J."/>
            <person name="Margesin R."/>
        </authorList>
    </citation>
    <scope>NUCLEOTIDE SEQUENCE [LARGE SCALE GENOMIC DNA]</scope>
    <source>
        <strain evidence="2 5">RU-4-M-4</strain>
    </source>
</reference>
<gene>
    <name evidence="2" type="ORF">F2B50_15600</name>
    <name evidence="3" type="ORF">FPF71_15600</name>
</gene>
<dbReference type="RefSeq" id="WP_144117859.1">
    <property type="nucleotide sequence ID" value="NZ_JACHGE010000008.1"/>
</dbReference>
<dbReference type="Pfam" id="PF13858">
    <property type="entry name" value="DUF4199"/>
    <property type="match status" value="1"/>
</dbReference>
<dbReference type="OrthoDB" id="660361at2"/>
<dbReference type="AlphaFoldDB" id="A0A5M7B3Z3"/>
<evidence type="ECO:0000256" key="1">
    <source>
        <dbReference type="SAM" id="Phobius"/>
    </source>
</evidence>
<protein>
    <submittedName>
        <fullName evidence="2">DUF4199 domain-containing protein</fullName>
    </submittedName>
</protein>
<keyword evidence="1" id="KW-0472">Membrane</keyword>
<feature type="transmembrane region" description="Helical" evidence="1">
    <location>
        <begin position="151"/>
        <end position="169"/>
    </location>
</feature>
<proteinExistence type="predicted"/>
<keyword evidence="4" id="KW-1185">Reference proteome</keyword>
<evidence type="ECO:0000313" key="5">
    <source>
        <dbReference type="Proteomes" id="UP000322315"/>
    </source>
</evidence>